<gene>
    <name evidence="1" type="ORF">ABXZ36_06415</name>
</gene>
<name>A0ABV2ST07_9FLAO</name>
<evidence type="ECO:0000313" key="2">
    <source>
        <dbReference type="Proteomes" id="UP001549799"/>
    </source>
</evidence>
<dbReference type="Proteomes" id="UP001549799">
    <property type="component" value="Unassembled WGS sequence"/>
</dbReference>
<accession>A0ABV2ST07</accession>
<comment type="caution">
    <text evidence="1">The sequence shown here is derived from an EMBL/GenBank/DDBJ whole genome shotgun (WGS) entry which is preliminary data.</text>
</comment>
<sequence>MQKTIIETINRPDFKSGKVYDASAPTRPLLSQMSSQRNHSLGVRHNLMLRKTILFIYLISCLSIFGQGERTDLSSFFSKSEITDLNLIADFLQAELCGKSDRTEFASCIKNSLPDLADWKQYYLQEKLSWSKQKKLYSKITDSTFSKIWSLCDTWRVKEPKYEYKSICFSQNEKFIQFLKALGKSNPYLEYYGKRLENVGAFDSGNFLVWDIIKNPQNWNLEDRNVQIVLAIHFLTQNDWQKRDKKSIRLENRDLKKLNRATRRKNK</sequence>
<proteinExistence type="predicted"/>
<protein>
    <submittedName>
        <fullName evidence="1">Uncharacterized protein</fullName>
    </submittedName>
</protein>
<keyword evidence="2" id="KW-1185">Reference proteome</keyword>
<dbReference type="RefSeq" id="WP_354614666.1">
    <property type="nucleotide sequence ID" value="NZ_JBEXAE010000002.1"/>
</dbReference>
<evidence type="ECO:0000313" key="1">
    <source>
        <dbReference type="EMBL" id="MET6990276.1"/>
    </source>
</evidence>
<organism evidence="1 2">
    <name type="scientific">Sediminicola arcticus</name>
    <dbReference type="NCBI Taxonomy" id="1574308"/>
    <lineage>
        <taxon>Bacteria</taxon>
        <taxon>Pseudomonadati</taxon>
        <taxon>Bacteroidota</taxon>
        <taxon>Flavobacteriia</taxon>
        <taxon>Flavobacteriales</taxon>
        <taxon>Flavobacteriaceae</taxon>
        <taxon>Sediminicola</taxon>
    </lineage>
</organism>
<reference evidence="1 2" key="1">
    <citation type="submission" date="2024-07" db="EMBL/GenBank/DDBJ databases">
        <title>The genome sequence of type strain Sediminicola arcticus GDMCC 1.2805.</title>
        <authorList>
            <person name="Liu Y."/>
        </authorList>
    </citation>
    <scope>NUCLEOTIDE SEQUENCE [LARGE SCALE GENOMIC DNA]</scope>
    <source>
        <strain evidence="1 2">GDMCC 1.2805</strain>
    </source>
</reference>
<dbReference type="EMBL" id="JBEXAE010000002">
    <property type="protein sequence ID" value="MET6990276.1"/>
    <property type="molecule type" value="Genomic_DNA"/>
</dbReference>